<evidence type="ECO:0000313" key="20">
    <source>
        <dbReference type="EMBL" id="MBB3969691.1"/>
    </source>
</evidence>
<comment type="similarity">
    <text evidence="3">Belongs to the etk/wzc family.</text>
</comment>
<reference evidence="20 23" key="3">
    <citation type="submission" date="2020-08" db="EMBL/GenBank/DDBJ databases">
        <title>Genomic Encyclopedia of Type Strains, Phase IV (KMG-IV): sequencing the most valuable type-strain genomes for metagenomic binning, comparative biology and taxonomic classification.</title>
        <authorList>
            <person name="Goeker M."/>
        </authorList>
    </citation>
    <scope>NUCLEOTIDE SEQUENCE [LARGE SCALE GENOMIC DNA]</scope>
    <source>
        <strain evidence="20 23">DSM 100995</strain>
    </source>
</reference>
<dbReference type="EC" id="2.7.10.2" evidence="4"/>
<dbReference type="Proteomes" id="UP000297248">
    <property type="component" value="Unassembled WGS sequence"/>
</dbReference>
<dbReference type="PANTHER" id="PTHR32309:SF13">
    <property type="entry name" value="FERRIC ENTEROBACTIN TRANSPORT PROTEIN FEPE"/>
    <property type="match status" value="1"/>
</dbReference>
<evidence type="ECO:0000313" key="23">
    <source>
        <dbReference type="Proteomes" id="UP000583101"/>
    </source>
</evidence>
<gene>
    <name evidence="21" type="ORF">E2R65_14255</name>
    <name evidence="20" type="ORF">GGR35_002304</name>
</gene>
<feature type="domain" description="AAA" evidence="18">
    <location>
        <begin position="573"/>
        <end position="694"/>
    </location>
</feature>
<reference evidence="21" key="2">
    <citation type="submission" date="2019-03" db="EMBL/GenBank/DDBJ databases">
        <authorList>
            <person name="Yan Y.-Q."/>
            <person name="Du Z.-J."/>
        </authorList>
    </citation>
    <scope>NUCLEOTIDE SEQUENCE</scope>
    <source>
        <strain evidence="21">PP-F2FG21</strain>
    </source>
</reference>
<name>A0A4Y8AAY0_9SPHI</name>
<evidence type="ECO:0000256" key="3">
    <source>
        <dbReference type="ARBA" id="ARBA00008883"/>
    </source>
</evidence>
<evidence type="ECO:0000259" key="17">
    <source>
        <dbReference type="Pfam" id="PF02706"/>
    </source>
</evidence>
<keyword evidence="8 16" id="KW-0812">Transmembrane</keyword>
<keyword evidence="9" id="KW-0547">Nucleotide-binding</keyword>
<evidence type="ECO:0000256" key="12">
    <source>
        <dbReference type="ARBA" id="ARBA00022989"/>
    </source>
</evidence>
<keyword evidence="23" id="KW-1185">Reference proteome</keyword>
<comment type="subcellular location">
    <subcellularLocation>
        <location evidence="1">Cell inner membrane</location>
        <topology evidence="1">Multi-pass membrane protein</topology>
    </subcellularLocation>
</comment>
<dbReference type="GO" id="GO:0005524">
    <property type="term" value="F:ATP binding"/>
    <property type="evidence" value="ECO:0007669"/>
    <property type="project" value="UniProtKB-KW"/>
</dbReference>
<evidence type="ECO:0000256" key="7">
    <source>
        <dbReference type="ARBA" id="ARBA00022679"/>
    </source>
</evidence>
<evidence type="ECO:0000259" key="18">
    <source>
        <dbReference type="Pfam" id="PF13614"/>
    </source>
</evidence>
<comment type="similarity">
    <text evidence="2">Belongs to the CpsD/CapB family.</text>
</comment>
<comment type="caution">
    <text evidence="21">The sequence shown here is derived from an EMBL/GenBank/DDBJ whole genome shotgun (WGS) entry which is preliminary data.</text>
</comment>
<organism evidence="21 22">
    <name type="scientific">Mucilaginibacter phyllosphaerae</name>
    <dbReference type="NCBI Taxonomy" id="1812349"/>
    <lineage>
        <taxon>Bacteria</taxon>
        <taxon>Pseudomonadati</taxon>
        <taxon>Bacteroidota</taxon>
        <taxon>Sphingobacteriia</taxon>
        <taxon>Sphingobacteriales</taxon>
        <taxon>Sphingobacteriaceae</taxon>
        <taxon>Mucilaginibacter</taxon>
    </lineage>
</organism>
<dbReference type="InterPro" id="IPR032807">
    <property type="entry name" value="GNVR"/>
</dbReference>
<sequence>MKNYNVKENNNFNFFLSQFKSYWYLFVICLLLFIGLAYVYNTYATKQYLISSTMLLQQHPNAPDASSQFANGGVSSVLNITDNIKNEGDVLRSRNLMKEVVQNMHLNMQYFTGSGLSAVEIYDEAPFELKILKYKVDSLQKQEYVIDIIDANTINIVNDDEEVNSKLPFNKVISLPQYDLQIIRRPQVPLVPQQQFSARIVSEDDAVTALLANYDAEFTDKATTNIAFTLYYPNAKKGEVILQNLMARYLQDNINNKKQAIDSTINFINGRIGVVENELSGIEKKYQEFRSNNEITDIDEQSKVLVGDASENTNRYQQQQIQLSIINDLKRRLNDPTNKEVIPSSLSIQNTSFAAGLAQYNNLMTERERRKLSYTESNPVIQNIDQQIQVVRRNLLQSIDSYKKEMELSSSGLSSQNNTISNFIKKVPGKQRAIIDFARQQELKQQLYVYLLQKREETAMAKAADMPYSRIVDNAKSTKQPVKPIKSIIYVMSFFLGIVVPFGYINSKQLLGTKISSEADIEKQTDVTIIGKIGHNALSEKYLVDIASRSPVTESFRTLRTKLGNILDRQQSNVIMITSSVKGEGKTFLTYNLGSTLAMSGKSVVLVELDLRKPRLSGLLGIENTKLGFSNYVIDDLDVSSIIKPSKFSPNCFVISSGPVVANASELLLNDKLGDMISYLRTKFDYILIDSSPVGLVSDALVIQKHVDMTIYVCRHNYTDKNQIEIINDIKLKDNVDNIYVVINDVDFSKAGYFGYGYGLGYGD</sequence>
<comment type="catalytic activity">
    <reaction evidence="15">
        <text>L-tyrosyl-[protein] + ATP = O-phospho-L-tyrosyl-[protein] + ADP + H(+)</text>
        <dbReference type="Rhea" id="RHEA:10596"/>
        <dbReference type="Rhea" id="RHEA-COMP:10136"/>
        <dbReference type="Rhea" id="RHEA-COMP:20101"/>
        <dbReference type="ChEBI" id="CHEBI:15378"/>
        <dbReference type="ChEBI" id="CHEBI:30616"/>
        <dbReference type="ChEBI" id="CHEBI:46858"/>
        <dbReference type="ChEBI" id="CHEBI:61978"/>
        <dbReference type="ChEBI" id="CHEBI:456216"/>
        <dbReference type="EC" id="2.7.10.2"/>
    </reaction>
</comment>
<keyword evidence="5" id="KW-1003">Cell membrane</keyword>
<evidence type="ECO:0000256" key="14">
    <source>
        <dbReference type="ARBA" id="ARBA00023137"/>
    </source>
</evidence>
<dbReference type="InterPro" id="IPR027417">
    <property type="entry name" value="P-loop_NTPase"/>
</dbReference>
<evidence type="ECO:0000313" key="22">
    <source>
        <dbReference type="Proteomes" id="UP000297248"/>
    </source>
</evidence>
<evidence type="ECO:0000256" key="4">
    <source>
        <dbReference type="ARBA" id="ARBA00011903"/>
    </source>
</evidence>
<evidence type="ECO:0000256" key="2">
    <source>
        <dbReference type="ARBA" id="ARBA00007316"/>
    </source>
</evidence>
<keyword evidence="6" id="KW-0997">Cell inner membrane</keyword>
<evidence type="ECO:0000256" key="11">
    <source>
        <dbReference type="ARBA" id="ARBA00022840"/>
    </source>
</evidence>
<dbReference type="RefSeq" id="WP_134337150.1">
    <property type="nucleotide sequence ID" value="NZ_BMCZ01000005.1"/>
</dbReference>
<evidence type="ECO:0000256" key="6">
    <source>
        <dbReference type="ARBA" id="ARBA00022519"/>
    </source>
</evidence>
<dbReference type="Pfam" id="PF02706">
    <property type="entry name" value="Wzz"/>
    <property type="match status" value="1"/>
</dbReference>
<dbReference type="NCBIfam" id="TIGR01007">
    <property type="entry name" value="eps_fam"/>
    <property type="match status" value="1"/>
</dbReference>
<evidence type="ECO:0000256" key="15">
    <source>
        <dbReference type="ARBA" id="ARBA00051245"/>
    </source>
</evidence>
<proteinExistence type="inferred from homology"/>
<evidence type="ECO:0000256" key="5">
    <source>
        <dbReference type="ARBA" id="ARBA00022475"/>
    </source>
</evidence>
<evidence type="ECO:0000256" key="1">
    <source>
        <dbReference type="ARBA" id="ARBA00004429"/>
    </source>
</evidence>
<reference evidence="21 22" key="1">
    <citation type="journal article" date="2016" name="Int. J. Syst. Evol. Microbiol.">
        <title>Proposal of Mucilaginibacter phyllosphaerae sp. nov. isolated from the phyllosphere of Galium album.</title>
        <authorList>
            <person name="Aydogan E.L."/>
            <person name="Busse H.J."/>
            <person name="Moser G."/>
            <person name="Muller C."/>
            <person name="Kampfer P."/>
            <person name="Glaeser S.P."/>
        </authorList>
    </citation>
    <scope>NUCLEOTIDE SEQUENCE [LARGE SCALE GENOMIC DNA]</scope>
    <source>
        <strain evidence="21 22">PP-F2FG21</strain>
    </source>
</reference>
<keyword evidence="14" id="KW-0829">Tyrosine-protein kinase</keyword>
<dbReference type="OrthoDB" id="9794577at2"/>
<accession>A0A4Y8AAY0</accession>
<dbReference type="CDD" id="cd05387">
    <property type="entry name" value="BY-kinase"/>
    <property type="match status" value="1"/>
</dbReference>
<keyword evidence="12 16" id="KW-1133">Transmembrane helix</keyword>
<evidence type="ECO:0000313" key="21">
    <source>
        <dbReference type="EMBL" id="TEW65075.1"/>
    </source>
</evidence>
<dbReference type="InterPro" id="IPR003856">
    <property type="entry name" value="LPS_length_determ_N"/>
</dbReference>
<keyword evidence="10 21" id="KW-0418">Kinase</keyword>
<dbReference type="InterPro" id="IPR005702">
    <property type="entry name" value="Wzc-like_C"/>
</dbReference>
<keyword evidence="11" id="KW-0067">ATP-binding</keyword>
<dbReference type="AlphaFoldDB" id="A0A4Y8AAY0"/>
<dbReference type="InterPro" id="IPR050445">
    <property type="entry name" value="Bact_polysacc_biosynth/exp"/>
</dbReference>
<evidence type="ECO:0000256" key="9">
    <source>
        <dbReference type="ARBA" id="ARBA00022741"/>
    </source>
</evidence>
<dbReference type="GO" id="GO:0005886">
    <property type="term" value="C:plasma membrane"/>
    <property type="evidence" value="ECO:0007669"/>
    <property type="project" value="UniProtKB-SubCell"/>
</dbReference>
<evidence type="ECO:0000256" key="10">
    <source>
        <dbReference type="ARBA" id="ARBA00022777"/>
    </source>
</evidence>
<dbReference type="Proteomes" id="UP000583101">
    <property type="component" value="Unassembled WGS sequence"/>
</dbReference>
<protein>
    <recommendedName>
        <fullName evidence="4">non-specific protein-tyrosine kinase</fullName>
        <ecNumber evidence="4">2.7.10.2</ecNumber>
    </recommendedName>
</protein>
<feature type="transmembrane region" description="Helical" evidence="16">
    <location>
        <begin position="21"/>
        <end position="40"/>
    </location>
</feature>
<dbReference type="EMBL" id="SNQG01000005">
    <property type="protein sequence ID" value="TEW65075.1"/>
    <property type="molecule type" value="Genomic_DNA"/>
</dbReference>
<evidence type="ECO:0000256" key="16">
    <source>
        <dbReference type="SAM" id="Phobius"/>
    </source>
</evidence>
<evidence type="ECO:0000256" key="8">
    <source>
        <dbReference type="ARBA" id="ARBA00022692"/>
    </source>
</evidence>
<dbReference type="Pfam" id="PF13807">
    <property type="entry name" value="GNVR"/>
    <property type="match status" value="1"/>
</dbReference>
<keyword evidence="13 16" id="KW-0472">Membrane</keyword>
<dbReference type="PANTHER" id="PTHR32309">
    <property type="entry name" value="TYROSINE-PROTEIN KINASE"/>
    <property type="match status" value="1"/>
</dbReference>
<dbReference type="Pfam" id="PF13614">
    <property type="entry name" value="AAA_31"/>
    <property type="match status" value="1"/>
</dbReference>
<dbReference type="EMBL" id="JACIEG010000004">
    <property type="protein sequence ID" value="MBB3969691.1"/>
    <property type="molecule type" value="Genomic_DNA"/>
</dbReference>
<feature type="domain" description="Tyrosine-protein kinase G-rich" evidence="19">
    <location>
        <begin position="431"/>
        <end position="506"/>
    </location>
</feature>
<feature type="domain" description="Polysaccharide chain length determinant N-terminal" evidence="17">
    <location>
        <begin position="16"/>
        <end position="103"/>
    </location>
</feature>
<evidence type="ECO:0000256" key="13">
    <source>
        <dbReference type="ARBA" id="ARBA00023136"/>
    </source>
</evidence>
<dbReference type="InterPro" id="IPR025669">
    <property type="entry name" value="AAA_dom"/>
</dbReference>
<keyword evidence="7 21" id="KW-0808">Transferase</keyword>
<dbReference type="Gene3D" id="3.40.50.300">
    <property type="entry name" value="P-loop containing nucleotide triphosphate hydrolases"/>
    <property type="match status" value="1"/>
</dbReference>
<dbReference type="GO" id="GO:0004715">
    <property type="term" value="F:non-membrane spanning protein tyrosine kinase activity"/>
    <property type="evidence" value="ECO:0007669"/>
    <property type="project" value="UniProtKB-EC"/>
</dbReference>
<dbReference type="SUPFAM" id="SSF52540">
    <property type="entry name" value="P-loop containing nucleoside triphosphate hydrolases"/>
    <property type="match status" value="1"/>
</dbReference>
<evidence type="ECO:0000259" key="19">
    <source>
        <dbReference type="Pfam" id="PF13807"/>
    </source>
</evidence>